<comment type="similarity">
    <text evidence="1">Belongs to the CCDC43 family.</text>
</comment>
<dbReference type="InterPro" id="IPR037666">
    <property type="entry name" value="CCDC43"/>
</dbReference>
<accession>A0A8S4DHT7</accession>
<comment type="caution">
    <text evidence="6">The sequence shown here is derived from an EMBL/GenBank/DDBJ whole genome shotgun (WGS) entry which is preliminary data.</text>
</comment>
<feature type="compositionally biased region" description="Basic residues" evidence="4">
    <location>
        <begin position="209"/>
        <end position="220"/>
    </location>
</feature>
<keyword evidence="7" id="KW-1185">Reference proteome</keyword>
<dbReference type="Proteomes" id="UP000653454">
    <property type="component" value="Unassembled WGS sequence"/>
</dbReference>
<feature type="domain" description="CCDC43 PWI-like" evidence="5">
    <location>
        <begin position="23"/>
        <end position="95"/>
    </location>
</feature>
<organism evidence="6 7">
    <name type="scientific">Plutella xylostella</name>
    <name type="common">Diamondback moth</name>
    <name type="synonym">Plutella maculipennis</name>
    <dbReference type="NCBI Taxonomy" id="51655"/>
    <lineage>
        <taxon>Eukaryota</taxon>
        <taxon>Metazoa</taxon>
        <taxon>Ecdysozoa</taxon>
        <taxon>Arthropoda</taxon>
        <taxon>Hexapoda</taxon>
        <taxon>Insecta</taxon>
        <taxon>Pterygota</taxon>
        <taxon>Neoptera</taxon>
        <taxon>Endopterygota</taxon>
        <taxon>Lepidoptera</taxon>
        <taxon>Glossata</taxon>
        <taxon>Ditrysia</taxon>
        <taxon>Yponomeutoidea</taxon>
        <taxon>Plutellidae</taxon>
        <taxon>Plutella</taxon>
    </lineage>
</organism>
<evidence type="ECO:0000313" key="7">
    <source>
        <dbReference type="Proteomes" id="UP000653454"/>
    </source>
</evidence>
<feature type="compositionally biased region" description="Acidic residues" evidence="4">
    <location>
        <begin position="146"/>
        <end position="160"/>
    </location>
</feature>
<dbReference type="PANTHER" id="PTHR31684:SF2">
    <property type="entry name" value="COILED-COIL DOMAIN-CONTAINING PROTEIN 43"/>
    <property type="match status" value="1"/>
</dbReference>
<evidence type="ECO:0000256" key="4">
    <source>
        <dbReference type="SAM" id="MobiDB-lite"/>
    </source>
</evidence>
<feature type="compositionally biased region" description="Basic and acidic residues" evidence="4">
    <location>
        <begin position="175"/>
        <end position="208"/>
    </location>
</feature>
<evidence type="ECO:0000259" key="5">
    <source>
        <dbReference type="Pfam" id="PF26091"/>
    </source>
</evidence>
<protein>
    <recommendedName>
        <fullName evidence="2">Coiled-coil domain-containing protein 43</fullName>
    </recommendedName>
</protein>
<dbReference type="AlphaFoldDB" id="A0A8S4DHT7"/>
<keyword evidence="3" id="KW-0175">Coiled coil</keyword>
<dbReference type="EMBL" id="CAJHNJ030000005">
    <property type="protein sequence ID" value="CAG9098205.1"/>
    <property type="molecule type" value="Genomic_DNA"/>
</dbReference>
<dbReference type="Pfam" id="PF26091">
    <property type="entry name" value="PWI_CCDC43"/>
    <property type="match status" value="1"/>
</dbReference>
<evidence type="ECO:0000256" key="3">
    <source>
        <dbReference type="ARBA" id="ARBA00023054"/>
    </source>
</evidence>
<evidence type="ECO:0000256" key="1">
    <source>
        <dbReference type="ARBA" id="ARBA00005305"/>
    </source>
</evidence>
<dbReference type="InterPro" id="IPR058771">
    <property type="entry name" value="PWI_CCDC43"/>
</dbReference>
<sequence length="220" mass="25256">MVHSICQNTQNIIDTCQTINMAASVTEFEPWLNDKLKSLNTDEGVFGSYISGILDAEDTLDDKKDALEGILSEFVESDIAAHVTEILEKWEACQVKAEEAPKANVDAQLSKLMESQSLATTTRREYTDEEKKIREAILSQYSQLSDNEEEKEIAEEPDPDDMVKNTNASDVAAAARERREQCRQEAQRKKEKDREDREKQKQLKEEKKEKRKTQKGERKR</sequence>
<evidence type="ECO:0000313" key="6">
    <source>
        <dbReference type="EMBL" id="CAG9098205.1"/>
    </source>
</evidence>
<name>A0A8S4DHT7_PLUXY</name>
<evidence type="ECO:0000256" key="2">
    <source>
        <dbReference type="ARBA" id="ARBA00016648"/>
    </source>
</evidence>
<feature type="region of interest" description="Disordered" evidence="4">
    <location>
        <begin position="140"/>
        <end position="220"/>
    </location>
</feature>
<dbReference type="PANTHER" id="PTHR31684">
    <property type="entry name" value="COILED-COIL DOMAIN-CONTAINING PROTEIN 43"/>
    <property type="match status" value="1"/>
</dbReference>
<gene>
    <name evidence="6" type="ORF">PLXY2_LOCUS2172</name>
</gene>
<proteinExistence type="inferred from homology"/>
<reference evidence="6" key="1">
    <citation type="submission" date="2020-11" db="EMBL/GenBank/DDBJ databases">
        <authorList>
            <person name="Whiteford S."/>
        </authorList>
    </citation>
    <scope>NUCLEOTIDE SEQUENCE</scope>
</reference>